<comment type="caution">
    <text evidence="1">The sequence shown here is derived from an EMBL/GenBank/DDBJ whole genome shotgun (WGS) entry which is preliminary data.</text>
</comment>
<protein>
    <submittedName>
        <fullName evidence="1">Uncharacterized protein</fullName>
    </submittedName>
</protein>
<evidence type="ECO:0000313" key="1">
    <source>
        <dbReference type="EMBL" id="GAA0738736.1"/>
    </source>
</evidence>
<evidence type="ECO:0000313" key="2">
    <source>
        <dbReference type="Proteomes" id="UP001501510"/>
    </source>
</evidence>
<dbReference type="RefSeq" id="WP_343760663.1">
    <property type="nucleotide sequence ID" value="NZ_BAAACG010000008.1"/>
</dbReference>
<reference evidence="2" key="1">
    <citation type="journal article" date="2019" name="Int. J. Syst. Evol. Microbiol.">
        <title>The Global Catalogue of Microorganisms (GCM) 10K type strain sequencing project: providing services to taxonomists for standard genome sequencing and annotation.</title>
        <authorList>
            <consortium name="The Broad Institute Genomics Platform"/>
            <consortium name="The Broad Institute Genome Sequencing Center for Infectious Disease"/>
            <person name="Wu L."/>
            <person name="Ma J."/>
        </authorList>
    </citation>
    <scope>NUCLEOTIDE SEQUENCE [LARGE SCALE GENOMIC DNA]</scope>
    <source>
        <strain evidence="2">JCM 1407</strain>
    </source>
</reference>
<name>A0ABP3URY7_9CLOT</name>
<gene>
    <name evidence="1" type="ORF">GCM10008906_16550</name>
</gene>
<accession>A0ABP3URY7</accession>
<keyword evidence="2" id="KW-1185">Reference proteome</keyword>
<organism evidence="1 2">
    <name type="scientific">Clostridium oceanicum</name>
    <dbReference type="NCBI Taxonomy" id="1543"/>
    <lineage>
        <taxon>Bacteria</taxon>
        <taxon>Bacillati</taxon>
        <taxon>Bacillota</taxon>
        <taxon>Clostridia</taxon>
        <taxon>Eubacteriales</taxon>
        <taxon>Clostridiaceae</taxon>
        <taxon>Clostridium</taxon>
    </lineage>
</organism>
<dbReference type="EMBL" id="BAAACG010000008">
    <property type="protein sequence ID" value="GAA0738736.1"/>
    <property type="molecule type" value="Genomic_DNA"/>
</dbReference>
<dbReference type="Proteomes" id="UP001501510">
    <property type="component" value="Unassembled WGS sequence"/>
</dbReference>
<proteinExistence type="predicted"/>
<sequence length="462" mass="55353">MEFSKRNLIDIFKLREVLNGLSKENLVEIIEDVTEKDEELKNKLIVKYSKDYEGEEIERCENLISYIVKKYTEKEGYICHKESYDFVSDMEELLEKVHHQENKVLSLEIAILVLNEAIRAFQYADNSRGYIGNLVLEVIDIIREIVEHSSDLNIDIRKKLFNKLSKECDNRVFDGWTEYKIDLLRICTNFCDIEEIRETLIGKIKFLIKGYFNDKYGKHRIKSLVKILFYIVKKYSTKEEGQAFIKNNLKFPHFRQFFINNFIKKKEYTKVIKLALDGEKQDKDCADLVLNWKRIRYDAYKNLSMEENQQKLAKELFLYGNFEFYKDLKKVIKEDKVFYNNLKKELKNKKDEKIEEIYLKLILQENDVDEIMEYVRENIDTVEDYAEILADKFKDEIIDIYSKHIERLAMISMKREDYKYVCMVIKKYESIAGEENKQKIISKLGTLNKRRLAFLDELNKIK</sequence>